<reference evidence="2" key="1">
    <citation type="submission" date="2021-01" db="EMBL/GenBank/DDBJ databases">
        <authorList>
            <person name="Corre E."/>
            <person name="Pelletier E."/>
            <person name="Niang G."/>
            <person name="Scheremetjew M."/>
            <person name="Finn R."/>
            <person name="Kale V."/>
            <person name="Holt S."/>
            <person name="Cochrane G."/>
            <person name="Meng A."/>
            <person name="Brown T."/>
            <person name="Cohen L."/>
        </authorList>
    </citation>
    <scope>NUCLEOTIDE SEQUENCE</scope>
    <source>
        <strain evidence="2">Isolate 1302-5</strain>
    </source>
</reference>
<accession>A0A7S4J671</accession>
<sequence length="317" mass="34291">MFQGCFHPHSRSAGTMATTSGGGAGIESTHRIDTHLRTAVELNNIASALLDSRDRGGPGPVLETLKDAVGLLMTPRAVEFRPDDPDDEKDLREYVRTNNDAVARAEVRMLEFDVANKADDDEPPPPSFVDVGGALLVHARPFLVREPPRGVEINAEEVSAAVLYNMALAHHLGAAELSRQQQLHRGGPSSSSSLSAAPVGHVQYLFDKALSFYELCSTMLSQLEPTTTGAVHGVDFGAMLGPEGIPRLLEALLNNMGQVLVEHGDRRRGEEYFVDLERLRRGGRAQQDVRRGGGEGSIHPFEFNALVVREMTAAPSA</sequence>
<gene>
    <name evidence="2" type="ORF">OAUR00152_LOCUS22391</name>
</gene>
<feature type="region of interest" description="Disordered" evidence="1">
    <location>
        <begin position="1"/>
        <end position="22"/>
    </location>
</feature>
<name>A0A7S4J671_9STRA</name>
<evidence type="ECO:0000256" key="1">
    <source>
        <dbReference type="SAM" id="MobiDB-lite"/>
    </source>
</evidence>
<evidence type="ECO:0008006" key="3">
    <source>
        <dbReference type="Google" id="ProtNLM"/>
    </source>
</evidence>
<proteinExistence type="predicted"/>
<dbReference type="AlphaFoldDB" id="A0A7S4J671"/>
<dbReference type="EMBL" id="HBKQ01032810">
    <property type="protein sequence ID" value="CAE2253089.1"/>
    <property type="molecule type" value="Transcribed_RNA"/>
</dbReference>
<evidence type="ECO:0000313" key="2">
    <source>
        <dbReference type="EMBL" id="CAE2253089.1"/>
    </source>
</evidence>
<organism evidence="2">
    <name type="scientific">Odontella aurita</name>
    <dbReference type="NCBI Taxonomy" id="265563"/>
    <lineage>
        <taxon>Eukaryota</taxon>
        <taxon>Sar</taxon>
        <taxon>Stramenopiles</taxon>
        <taxon>Ochrophyta</taxon>
        <taxon>Bacillariophyta</taxon>
        <taxon>Mediophyceae</taxon>
        <taxon>Biddulphiophycidae</taxon>
        <taxon>Eupodiscales</taxon>
        <taxon>Odontellaceae</taxon>
        <taxon>Odontella</taxon>
    </lineage>
</organism>
<protein>
    <recommendedName>
        <fullName evidence="3">BRO1 domain-containing protein</fullName>
    </recommendedName>
</protein>